<sequence>MQAKKVKVRECRMRIEVVTPDDSEEKLNHIRERLEATRERMEVEALAFIEATKQFVSEWIQREIEMAVCSPESSAFPENLRFDNVKPDKSKLDPNELSLKVSDIVKIHLNRDDYWIHRNALIQPDISRDYMEFKKEKIRKQLISSIRLILGCATEVFWKLREEEPEQEGWVKERGKRKYVCFLRLSDEMTASLDRYFELCEEFFILNHEMKQEMLKVEGKNPDDKTFMHRS</sequence>
<dbReference type="KEGG" id="mthe:MSTHC_1291"/>
<evidence type="ECO:0000313" key="1">
    <source>
        <dbReference type="EMBL" id="AKB15609.1"/>
    </source>
</evidence>
<dbReference type="Proteomes" id="UP000056925">
    <property type="component" value="Chromosome"/>
</dbReference>
<dbReference type="EMBL" id="CP009502">
    <property type="protein sequence ID" value="AKB15609.1"/>
    <property type="molecule type" value="Genomic_DNA"/>
</dbReference>
<evidence type="ECO:0000313" key="2">
    <source>
        <dbReference type="Proteomes" id="UP000056925"/>
    </source>
</evidence>
<proteinExistence type="predicted"/>
<dbReference type="HOGENOM" id="CLU_104490_0_0_2"/>
<dbReference type="PATRIC" id="fig|1434121.4.peg.1587"/>
<reference evidence="1 2" key="1">
    <citation type="submission" date="2014-07" db="EMBL/GenBank/DDBJ databases">
        <title>Methanogenic archaea and the global carbon cycle.</title>
        <authorList>
            <person name="Henriksen J.R."/>
            <person name="Luke J."/>
            <person name="Reinhart S."/>
            <person name="Benedict M.N."/>
            <person name="Youngblut N.D."/>
            <person name="Metcalf M.E."/>
            <person name="Whitaker R.J."/>
            <person name="Metcalf W.W."/>
        </authorList>
    </citation>
    <scope>NUCLEOTIDE SEQUENCE [LARGE SCALE GENOMIC DNA]</scope>
    <source>
        <strain evidence="1 2">CHTI-55</strain>
    </source>
</reference>
<gene>
    <name evidence="1" type="ORF">MSTHC_1291</name>
</gene>
<organism evidence="1 2">
    <name type="scientific">Methanosarcina thermophila CHTI-55</name>
    <dbReference type="NCBI Taxonomy" id="1434121"/>
    <lineage>
        <taxon>Archaea</taxon>
        <taxon>Methanobacteriati</taxon>
        <taxon>Methanobacteriota</taxon>
        <taxon>Stenosarchaea group</taxon>
        <taxon>Methanomicrobia</taxon>
        <taxon>Methanosarcinales</taxon>
        <taxon>Methanosarcinaceae</taxon>
        <taxon>Methanosarcina</taxon>
    </lineage>
</organism>
<dbReference type="AlphaFoldDB" id="A0A0E3HAC4"/>
<accession>A0A0E3HAC4</accession>
<name>A0A0E3HAC4_METTE</name>
<protein>
    <submittedName>
        <fullName evidence="1">Uncharacterized protein</fullName>
    </submittedName>
</protein>